<protein>
    <submittedName>
        <fullName evidence="7">Rhomboid family intramembrane serine protease</fullName>
    </submittedName>
</protein>
<reference evidence="7 8" key="1">
    <citation type="submission" date="2018-03" db="EMBL/GenBank/DDBJ databases">
        <title>Ahniella affigens gen. nov., sp. nov., a gammaproteobacterium isolated from sandy soil near a stream.</title>
        <authorList>
            <person name="Ko Y."/>
            <person name="Kim J.-H."/>
        </authorList>
    </citation>
    <scope>NUCLEOTIDE SEQUENCE [LARGE SCALE GENOMIC DNA]</scope>
    <source>
        <strain evidence="7 8">D13</strain>
    </source>
</reference>
<feature type="transmembrane region" description="Helical" evidence="5">
    <location>
        <begin position="125"/>
        <end position="144"/>
    </location>
</feature>
<dbReference type="Gene3D" id="1.20.1540.10">
    <property type="entry name" value="Rhomboid-like"/>
    <property type="match status" value="1"/>
</dbReference>
<dbReference type="OrthoDB" id="465874at2"/>
<evidence type="ECO:0000256" key="3">
    <source>
        <dbReference type="ARBA" id="ARBA00022989"/>
    </source>
</evidence>
<gene>
    <name evidence="7" type="ORF">C7S18_18150</name>
</gene>
<organism evidence="7 8">
    <name type="scientific">Ahniella affigens</name>
    <dbReference type="NCBI Taxonomy" id="2021234"/>
    <lineage>
        <taxon>Bacteria</taxon>
        <taxon>Pseudomonadati</taxon>
        <taxon>Pseudomonadota</taxon>
        <taxon>Gammaproteobacteria</taxon>
        <taxon>Lysobacterales</taxon>
        <taxon>Rhodanobacteraceae</taxon>
        <taxon>Ahniella</taxon>
    </lineage>
</organism>
<proteinExistence type="predicted"/>
<keyword evidence="8" id="KW-1185">Reference proteome</keyword>
<dbReference type="EMBL" id="CP027860">
    <property type="protein sequence ID" value="AVP98977.1"/>
    <property type="molecule type" value="Genomic_DNA"/>
</dbReference>
<reference evidence="7 8" key="2">
    <citation type="submission" date="2018-03" db="EMBL/GenBank/DDBJ databases">
        <authorList>
            <person name="Keele B.F."/>
        </authorList>
    </citation>
    <scope>NUCLEOTIDE SEQUENCE [LARGE SCALE GENOMIC DNA]</scope>
    <source>
        <strain evidence="7 8">D13</strain>
    </source>
</reference>
<dbReference type="SUPFAM" id="SSF144091">
    <property type="entry name" value="Rhomboid-like"/>
    <property type="match status" value="1"/>
</dbReference>
<dbReference type="GO" id="GO:0006508">
    <property type="term" value="P:proteolysis"/>
    <property type="evidence" value="ECO:0007669"/>
    <property type="project" value="UniProtKB-KW"/>
</dbReference>
<dbReference type="Proteomes" id="UP000241074">
    <property type="component" value="Chromosome"/>
</dbReference>
<evidence type="ECO:0000259" key="6">
    <source>
        <dbReference type="Pfam" id="PF01694"/>
    </source>
</evidence>
<accession>A0A2P1PVU6</accession>
<evidence type="ECO:0000256" key="5">
    <source>
        <dbReference type="SAM" id="Phobius"/>
    </source>
</evidence>
<evidence type="ECO:0000256" key="4">
    <source>
        <dbReference type="ARBA" id="ARBA00023136"/>
    </source>
</evidence>
<dbReference type="KEGG" id="xba:C7S18_18150"/>
<dbReference type="InterPro" id="IPR035952">
    <property type="entry name" value="Rhomboid-like_sf"/>
</dbReference>
<name>A0A2P1PVU6_9GAMM</name>
<sequence length="280" mass="31397">MIDLTPAELTPAQIREQDRQFWRGVWLSVGFTALLWLIEWAHRVFSLDLRPFAVVPREWPGLLGVLTSPLVHGGPEHLAANSVGILMLGTLMLFRYPQSSKLAIPLIWMVAGFGTWLIGRPSFHIGASGVTHGLMFFLFLAGLIRRDRLAIAAMLAAMLFFGGMFFTILPRESGVSFEAHLSGAIGGLIAALLTLKRDPAPPRRKYSWEIEEELESELAKMDRETLEPARPVQVNPIWDGPRSIRERLQGDAPGQVIEFRRRVPVRDANADHDDEPPTRH</sequence>
<dbReference type="InterPro" id="IPR050925">
    <property type="entry name" value="Rhomboid_protease_S54"/>
</dbReference>
<dbReference type="PANTHER" id="PTHR43731:SF9">
    <property type="entry name" value="SLR1461 PROTEIN"/>
    <property type="match status" value="1"/>
</dbReference>
<feature type="transmembrane region" description="Helical" evidence="5">
    <location>
        <begin position="78"/>
        <end position="95"/>
    </location>
</feature>
<evidence type="ECO:0000313" key="8">
    <source>
        <dbReference type="Proteomes" id="UP000241074"/>
    </source>
</evidence>
<dbReference type="AlphaFoldDB" id="A0A2P1PVU6"/>
<dbReference type="GO" id="GO:0016020">
    <property type="term" value="C:membrane"/>
    <property type="evidence" value="ECO:0007669"/>
    <property type="project" value="UniProtKB-SubCell"/>
</dbReference>
<comment type="subcellular location">
    <subcellularLocation>
        <location evidence="1">Membrane</location>
        <topology evidence="1">Multi-pass membrane protein</topology>
    </subcellularLocation>
</comment>
<keyword evidence="3 5" id="KW-1133">Transmembrane helix</keyword>
<evidence type="ECO:0000313" key="7">
    <source>
        <dbReference type="EMBL" id="AVP98977.1"/>
    </source>
</evidence>
<evidence type="ECO:0000256" key="1">
    <source>
        <dbReference type="ARBA" id="ARBA00004141"/>
    </source>
</evidence>
<dbReference type="Pfam" id="PF01694">
    <property type="entry name" value="Rhomboid"/>
    <property type="match status" value="1"/>
</dbReference>
<evidence type="ECO:0000256" key="2">
    <source>
        <dbReference type="ARBA" id="ARBA00022692"/>
    </source>
</evidence>
<dbReference type="PANTHER" id="PTHR43731">
    <property type="entry name" value="RHOMBOID PROTEASE"/>
    <property type="match status" value="1"/>
</dbReference>
<keyword evidence="7" id="KW-0645">Protease</keyword>
<feature type="domain" description="Peptidase S54 rhomboid" evidence="6">
    <location>
        <begin position="64"/>
        <end position="196"/>
    </location>
</feature>
<keyword evidence="7" id="KW-0378">Hydrolase</keyword>
<feature type="transmembrane region" description="Helical" evidence="5">
    <location>
        <begin position="21"/>
        <end position="38"/>
    </location>
</feature>
<keyword evidence="4 5" id="KW-0472">Membrane</keyword>
<dbReference type="GO" id="GO:0004252">
    <property type="term" value="F:serine-type endopeptidase activity"/>
    <property type="evidence" value="ECO:0007669"/>
    <property type="project" value="InterPro"/>
</dbReference>
<dbReference type="InterPro" id="IPR022764">
    <property type="entry name" value="Peptidase_S54_rhomboid_dom"/>
</dbReference>
<feature type="transmembrane region" description="Helical" evidence="5">
    <location>
        <begin position="102"/>
        <end position="119"/>
    </location>
</feature>
<dbReference type="RefSeq" id="WP_106892896.1">
    <property type="nucleotide sequence ID" value="NZ_CP027860.1"/>
</dbReference>
<keyword evidence="2 5" id="KW-0812">Transmembrane</keyword>
<feature type="transmembrane region" description="Helical" evidence="5">
    <location>
        <begin position="175"/>
        <end position="195"/>
    </location>
</feature>
<feature type="transmembrane region" description="Helical" evidence="5">
    <location>
        <begin position="151"/>
        <end position="169"/>
    </location>
</feature>